<dbReference type="InterPro" id="IPR011604">
    <property type="entry name" value="PDDEXK-like_dom_sf"/>
</dbReference>
<evidence type="ECO:0000256" key="12">
    <source>
        <dbReference type="ARBA" id="ARBA00034617"/>
    </source>
</evidence>
<keyword evidence="9" id="KW-0238">DNA-binding</keyword>
<dbReference type="Pfam" id="PF00580">
    <property type="entry name" value="UvrD-helicase"/>
    <property type="match status" value="1"/>
</dbReference>
<dbReference type="OrthoDB" id="9806690at2"/>
<proteinExistence type="inferred from homology"/>
<dbReference type="PROSITE" id="PS51198">
    <property type="entry name" value="UVRD_HELICASE_ATP_BIND"/>
    <property type="match status" value="1"/>
</dbReference>
<dbReference type="PANTHER" id="PTHR11070:SF55">
    <property type="entry name" value="DNA 3'-5' HELICASE"/>
    <property type="match status" value="1"/>
</dbReference>
<name>A0A5C4VP25_9ACTN</name>
<dbReference type="Gene3D" id="3.90.320.10">
    <property type="match status" value="1"/>
</dbReference>
<keyword evidence="8 15" id="KW-0067">ATP-binding</keyword>
<keyword evidence="11" id="KW-0413">Isomerase</keyword>
<dbReference type="GO" id="GO:0005524">
    <property type="term" value="F:ATP binding"/>
    <property type="evidence" value="ECO:0007669"/>
    <property type="project" value="UniProtKB-UniRule"/>
</dbReference>
<evidence type="ECO:0000256" key="2">
    <source>
        <dbReference type="ARBA" id="ARBA00022722"/>
    </source>
</evidence>
<dbReference type="EC" id="5.6.2.4" evidence="13"/>
<feature type="domain" description="UvrD-like helicase C-terminal" evidence="17">
    <location>
        <begin position="365"/>
        <end position="678"/>
    </location>
</feature>
<dbReference type="Pfam" id="PF13361">
    <property type="entry name" value="UvrD_C"/>
    <property type="match status" value="2"/>
</dbReference>
<dbReference type="RefSeq" id="WP_139624171.1">
    <property type="nucleotide sequence ID" value="NZ_VDMP01000026.1"/>
</dbReference>
<dbReference type="GO" id="GO:0004527">
    <property type="term" value="F:exonuclease activity"/>
    <property type="evidence" value="ECO:0007669"/>
    <property type="project" value="UniProtKB-KW"/>
</dbReference>
<evidence type="ECO:0000256" key="1">
    <source>
        <dbReference type="ARBA" id="ARBA00009922"/>
    </source>
</evidence>
<evidence type="ECO:0000256" key="15">
    <source>
        <dbReference type="PROSITE-ProRule" id="PRU00560"/>
    </source>
</evidence>
<dbReference type="PROSITE" id="PS51217">
    <property type="entry name" value="UVRD_HELICASE_CTER"/>
    <property type="match status" value="1"/>
</dbReference>
<dbReference type="GO" id="GO:0033202">
    <property type="term" value="C:DNA helicase complex"/>
    <property type="evidence" value="ECO:0007669"/>
    <property type="project" value="TreeGrafter"/>
</dbReference>
<dbReference type="EMBL" id="VDMP01000026">
    <property type="protein sequence ID" value="TNM37624.1"/>
    <property type="molecule type" value="Genomic_DNA"/>
</dbReference>
<dbReference type="SUPFAM" id="SSF52540">
    <property type="entry name" value="P-loop containing nucleoside triphosphate hydrolases"/>
    <property type="match status" value="1"/>
</dbReference>
<dbReference type="InterPro" id="IPR000212">
    <property type="entry name" value="DNA_helicase_UvrD/REP"/>
</dbReference>
<evidence type="ECO:0000256" key="5">
    <source>
        <dbReference type="ARBA" id="ARBA00022801"/>
    </source>
</evidence>
<evidence type="ECO:0000256" key="9">
    <source>
        <dbReference type="ARBA" id="ARBA00023125"/>
    </source>
</evidence>
<evidence type="ECO:0000256" key="14">
    <source>
        <dbReference type="ARBA" id="ARBA00048988"/>
    </source>
</evidence>
<comment type="similarity">
    <text evidence="1">Belongs to the helicase family. UvrD subfamily.</text>
</comment>
<evidence type="ECO:0000259" key="17">
    <source>
        <dbReference type="PROSITE" id="PS51217"/>
    </source>
</evidence>
<evidence type="ECO:0000313" key="19">
    <source>
        <dbReference type="Proteomes" id="UP000313231"/>
    </source>
</evidence>
<accession>A0A5C4VP25</accession>
<dbReference type="InterPro" id="IPR013986">
    <property type="entry name" value="DExx_box_DNA_helicase_dom_sf"/>
</dbReference>
<dbReference type="Proteomes" id="UP000313231">
    <property type="component" value="Unassembled WGS sequence"/>
</dbReference>
<evidence type="ECO:0000256" key="10">
    <source>
        <dbReference type="ARBA" id="ARBA00023204"/>
    </source>
</evidence>
<dbReference type="InterPro" id="IPR038726">
    <property type="entry name" value="PDDEXK_AddAB-type"/>
</dbReference>
<sequence>MVIETPADLQRAMRAKFPPSEEQWAAISAPLRPAVVIAGAGSGKTTLMAARVVYLVLTGQVRPEEVLGLTFTTKAAAELRQRIRTALSDAGALDLSAPPTPADGDDAEEILEPTVATYNAYASSLLTDHGLRIGHEPDTRVITDAARYQLGARVVDRFTGTIEHLTDHPETAIQNLLALDSAMSEHLVTPDRVREHDETARRGFVRAREEELAGKARKTYLDVIDRALSAIDRRAELLELVASYRRLKGDLGLMDFSDQIELGARLAAERPEVGAVERGRFKVVLLDEYQDTSVAQAIMLSRLFSGPEPGAGLGHAVTAVGDPNQAIYGWRGASVANILNFAATFPAPDGTPATYALTVNRRSDRRILDVASHLAEPLYDALEARGSGVARLRAPEGAVDGVVEAHTFETQRHELAWLAEAVRGAHGGEPGGWASIGVLTRDNAHAELVFDALTAAGIPVEIVGLSGLLRLPEIAEIVAVLRLLHDVTDNAALLTLLAGPRWAIGPRDLRLLGQRAGELAGRRGRSGEQVSVSDQLVAIADGIDPAELPCLDDALADPGEGPYAPEALARFALLRDELRQLRSAVGEPLLDLVRRIIDVTGADVELASAVSPAAAARRDNLDLFVKAVADFQAVDGDVTLPALLAYLTAEDDQGNGLDIATPTEADSVKLLTVHRSKGLEWDTVFCVGVCESRFPSAQGRTLWVSSPAVLPAPLRGDAADLPQLEGFDKAALDDYRQRAKAHEADEELRLGYVAFTRAAHRLAVTSYQWGPRKTPYGPSSYQETVREALSAWGLAPEPWLVRPEKGAANPYDAEDPSRPWPVDAMGEEARLRLVAAARVAEADPGAPDPDLDIVTAARVAEWDAEIEQLLTEARLAAGAGNQIEVPLPSSLSATALGRLRDDPQAFARDLARPMPRPPAPAARFGTRFHAWVEARFGQQGLFDPDELSGRADAGIDDEADLKELVARFEEGPFGTRPPHAVEAPFALVLGAGTGRRQVVRGRIDAVYAEPDGSFLVVDWKTSARQDADPLQLAVYRLAWAELQGIAPERVRAGFFYVRSGELVVHDELPGREEVEQLLQ</sequence>
<evidence type="ECO:0000256" key="11">
    <source>
        <dbReference type="ARBA" id="ARBA00023235"/>
    </source>
</evidence>
<dbReference type="Pfam" id="PF12705">
    <property type="entry name" value="PDDEXK_1"/>
    <property type="match status" value="1"/>
</dbReference>
<reference evidence="18 19" key="1">
    <citation type="journal article" date="2016" name="Int. J. Syst. Evol. Microbiol.">
        <title>Nocardioides albidus sp. nov., an actinobacterium isolated from garden soil.</title>
        <authorList>
            <person name="Singh H."/>
            <person name="Du J."/>
            <person name="Trinh H."/>
            <person name="Won K."/>
            <person name="Yang J.E."/>
            <person name="Yin C."/>
            <person name="Kook M."/>
            <person name="Yi T.H."/>
        </authorList>
    </citation>
    <scope>NUCLEOTIDE SEQUENCE [LARGE SCALE GENOMIC DNA]</scope>
    <source>
        <strain evidence="18 19">CCTCC AB 2015297</strain>
    </source>
</reference>
<protein>
    <recommendedName>
        <fullName evidence="13">DNA 3'-5' helicase</fullName>
        <ecNumber evidence="13">5.6.2.4</ecNumber>
    </recommendedName>
</protein>
<organism evidence="18 19">
    <name type="scientific">Nocardioides albidus</name>
    <dbReference type="NCBI Taxonomy" id="1517589"/>
    <lineage>
        <taxon>Bacteria</taxon>
        <taxon>Bacillati</taxon>
        <taxon>Actinomycetota</taxon>
        <taxon>Actinomycetes</taxon>
        <taxon>Propionibacteriales</taxon>
        <taxon>Nocardioidaceae</taxon>
        <taxon>Nocardioides</taxon>
    </lineage>
</organism>
<keyword evidence="7" id="KW-0269">Exonuclease</keyword>
<dbReference type="GO" id="GO:0043138">
    <property type="term" value="F:3'-5' DNA helicase activity"/>
    <property type="evidence" value="ECO:0007669"/>
    <property type="project" value="UniProtKB-EC"/>
</dbReference>
<evidence type="ECO:0000256" key="7">
    <source>
        <dbReference type="ARBA" id="ARBA00022839"/>
    </source>
</evidence>
<dbReference type="GO" id="GO:0000725">
    <property type="term" value="P:recombinational repair"/>
    <property type="evidence" value="ECO:0007669"/>
    <property type="project" value="TreeGrafter"/>
</dbReference>
<feature type="domain" description="UvrD-like helicase ATP-binding" evidence="16">
    <location>
        <begin position="17"/>
        <end position="364"/>
    </location>
</feature>
<evidence type="ECO:0000259" key="16">
    <source>
        <dbReference type="PROSITE" id="PS51198"/>
    </source>
</evidence>
<keyword evidence="6 15" id="KW-0347">Helicase</keyword>
<dbReference type="CDD" id="cd17932">
    <property type="entry name" value="DEXQc_UvrD"/>
    <property type="match status" value="1"/>
</dbReference>
<keyword evidence="2" id="KW-0540">Nuclease</keyword>
<dbReference type="Gene3D" id="1.10.486.10">
    <property type="entry name" value="PCRA, domain 4"/>
    <property type="match status" value="1"/>
</dbReference>
<dbReference type="PANTHER" id="PTHR11070">
    <property type="entry name" value="UVRD / RECB / PCRA DNA HELICASE FAMILY MEMBER"/>
    <property type="match status" value="1"/>
</dbReference>
<dbReference type="InterPro" id="IPR027417">
    <property type="entry name" value="P-loop_NTPase"/>
</dbReference>
<keyword evidence="4" id="KW-0227">DNA damage</keyword>
<keyword evidence="3 15" id="KW-0547">Nucleotide-binding</keyword>
<evidence type="ECO:0000256" key="6">
    <source>
        <dbReference type="ARBA" id="ARBA00022806"/>
    </source>
</evidence>
<dbReference type="SUPFAM" id="SSF52980">
    <property type="entry name" value="Restriction endonuclease-like"/>
    <property type="match status" value="1"/>
</dbReference>
<dbReference type="AlphaFoldDB" id="A0A5C4VP25"/>
<comment type="catalytic activity">
    <reaction evidence="12">
        <text>Couples ATP hydrolysis with the unwinding of duplex DNA by translocating in the 3'-5' direction.</text>
        <dbReference type="EC" id="5.6.2.4"/>
    </reaction>
</comment>
<keyword evidence="5 15" id="KW-0378">Hydrolase</keyword>
<evidence type="ECO:0000313" key="18">
    <source>
        <dbReference type="EMBL" id="TNM37624.1"/>
    </source>
</evidence>
<dbReference type="GO" id="GO:0005829">
    <property type="term" value="C:cytosol"/>
    <property type="evidence" value="ECO:0007669"/>
    <property type="project" value="TreeGrafter"/>
</dbReference>
<evidence type="ECO:0000256" key="8">
    <source>
        <dbReference type="ARBA" id="ARBA00022840"/>
    </source>
</evidence>
<dbReference type="Gene3D" id="3.40.50.300">
    <property type="entry name" value="P-loop containing nucleotide triphosphate hydrolases"/>
    <property type="match status" value="4"/>
</dbReference>
<dbReference type="InterPro" id="IPR014016">
    <property type="entry name" value="UvrD-like_ATP-bd"/>
</dbReference>
<dbReference type="Gene3D" id="1.10.10.160">
    <property type="match status" value="1"/>
</dbReference>
<comment type="catalytic activity">
    <reaction evidence="14">
        <text>ATP + H2O = ADP + phosphate + H(+)</text>
        <dbReference type="Rhea" id="RHEA:13065"/>
        <dbReference type="ChEBI" id="CHEBI:15377"/>
        <dbReference type="ChEBI" id="CHEBI:15378"/>
        <dbReference type="ChEBI" id="CHEBI:30616"/>
        <dbReference type="ChEBI" id="CHEBI:43474"/>
        <dbReference type="ChEBI" id="CHEBI:456216"/>
        <dbReference type="EC" id="5.6.2.4"/>
    </reaction>
</comment>
<comment type="caution">
    <text evidence="18">The sequence shown here is derived from an EMBL/GenBank/DDBJ whole genome shotgun (WGS) entry which is preliminary data.</text>
</comment>
<evidence type="ECO:0000256" key="4">
    <source>
        <dbReference type="ARBA" id="ARBA00022763"/>
    </source>
</evidence>
<dbReference type="GO" id="GO:0003677">
    <property type="term" value="F:DNA binding"/>
    <property type="evidence" value="ECO:0007669"/>
    <property type="project" value="UniProtKB-KW"/>
</dbReference>
<gene>
    <name evidence="18" type="ORF">FHP29_17680</name>
</gene>
<evidence type="ECO:0000256" key="3">
    <source>
        <dbReference type="ARBA" id="ARBA00022741"/>
    </source>
</evidence>
<evidence type="ECO:0000256" key="13">
    <source>
        <dbReference type="ARBA" id="ARBA00034808"/>
    </source>
</evidence>
<feature type="binding site" evidence="15">
    <location>
        <begin position="38"/>
        <end position="45"/>
    </location>
    <ligand>
        <name>ATP</name>
        <dbReference type="ChEBI" id="CHEBI:30616"/>
    </ligand>
</feature>
<keyword evidence="10" id="KW-0234">DNA repair</keyword>
<keyword evidence="19" id="KW-1185">Reference proteome</keyword>
<dbReference type="InterPro" id="IPR014017">
    <property type="entry name" value="DNA_helicase_UvrD-like_C"/>
</dbReference>
<dbReference type="InterPro" id="IPR011335">
    <property type="entry name" value="Restrct_endonuc-II-like"/>
</dbReference>